<feature type="compositionally biased region" description="Polar residues" evidence="2">
    <location>
        <begin position="24"/>
        <end position="52"/>
    </location>
</feature>
<dbReference type="GO" id="GO:0005783">
    <property type="term" value="C:endoplasmic reticulum"/>
    <property type="evidence" value="ECO:0007669"/>
    <property type="project" value="TreeGrafter"/>
</dbReference>
<keyword evidence="4" id="KW-0489">Methyltransferase</keyword>
<dbReference type="GO" id="GO:0006696">
    <property type="term" value="P:ergosterol biosynthetic process"/>
    <property type="evidence" value="ECO:0007669"/>
    <property type="project" value="TreeGrafter"/>
</dbReference>
<comment type="caution">
    <text evidence="4">The sequence shown here is derived from an EMBL/GenBank/DDBJ whole genome shotgun (WGS) entry which is preliminary data.</text>
</comment>
<sequence>MAAAVVVTPPTPAAGPRMPALLASPQTTPESITPTTLEGTSLTDSARSSVSLTEKKTASVPPSDKAFTQKPRSRDQDAGADPDRSVSPGRLKTFARSFRYLCGLTPKQVDDFMASYIIYNLDWADETRMIETLGPDYQQKVGDCLKSYYGVLNHLCALGDVEKMYIPPAIDMKVSVRDNQLLYEESVARDLGLAEGQRVLDLGCGRGRVAAHMARYSGARVTGLNIDPNSIAQARAFNKELGLDNDFVVKDFNDLPLPFEDESFDAFYNIQAFSLVKDHKALLKEVFRVLKPGARFSSLDWVKYPAYDEHNPEHAELMRRVKPLIGAVGTPTPASLEEALTEAGFVITRSDNASVATDGLQSPLIDKVDIYFRSVRRVILALCKLRILPPHFKTLINRLCLDGQAFVKMDEMRLITTTYRIIAEKPLSTTDEKPTEQ</sequence>
<dbReference type="EMBL" id="MU032348">
    <property type="protein sequence ID" value="KAF3765223.1"/>
    <property type="molecule type" value="Genomic_DNA"/>
</dbReference>
<feature type="region of interest" description="Disordered" evidence="2">
    <location>
        <begin position="1"/>
        <end position="88"/>
    </location>
</feature>
<dbReference type="RefSeq" id="XP_040776184.1">
    <property type="nucleotide sequence ID" value="XM_040922236.1"/>
</dbReference>
<keyword evidence="1" id="KW-0808">Transferase</keyword>
<proteinExistence type="predicted"/>
<feature type="domain" description="Methyltransferase type 11" evidence="3">
    <location>
        <begin position="200"/>
        <end position="296"/>
    </location>
</feature>
<dbReference type="SUPFAM" id="SSF53335">
    <property type="entry name" value="S-adenosyl-L-methionine-dependent methyltransferases"/>
    <property type="match status" value="1"/>
</dbReference>
<evidence type="ECO:0000313" key="4">
    <source>
        <dbReference type="EMBL" id="KAF3765223.1"/>
    </source>
</evidence>
<reference evidence="4" key="1">
    <citation type="journal article" date="2020" name="Phytopathology">
        <title>Genome sequence of the chestnut blight fungus Cryphonectria parasitica EP155: A fundamental resource for an archetypical invasive plant pathogen.</title>
        <authorList>
            <person name="Crouch J.A."/>
            <person name="Dawe A."/>
            <person name="Aerts A."/>
            <person name="Barry K."/>
            <person name="Churchill A.C.L."/>
            <person name="Grimwood J."/>
            <person name="Hillman B."/>
            <person name="Milgroom M.G."/>
            <person name="Pangilinan J."/>
            <person name="Smith M."/>
            <person name="Salamov A."/>
            <person name="Schmutz J."/>
            <person name="Yadav J."/>
            <person name="Grigoriev I.V."/>
            <person name="Nuss D."/>
        </authorList>
    </citation>
    <scope>NUCLEOTIDE SEQUENCE</scope>
    <source>
        <strain evidence="4">EP155</strain>
    </source>
</reference>
<organism evidence="4 5">
    <name type="scientific">Cryphonectria parasitica (strain ATCC 38755 / EP155)</name>
    <dbReference type="NCBI Taxonomy" id="660469"/>
    <lineage>
        <taxon>Eukaryota</taxon>
        <taxon>Fungi</taxon>
        <taxon>Dikarya</taxon>
        <taxon>Ascomycota</taxon>
        <taxon>Pezizomycotina</taxon>
        <taxon>Sordariomycetes</taxon>
        <taxon>Sordariomycetidae</taxon>
        <taxon>Diaporthales</taxon>
        <taxon>Cryphonectriaceae</taxon>
        <taxon>Cryphonectria-Endothia species complex</taxon>
        <taxon>Cryphonectria</taxon>
    </lineage>
</organism>
<protein>
    <submittedName>
        <fullName evidence="4">S-adenosyl-methionine-sterol-C methyltransferase</fullName>
    </submittedName>
</protein>
<dbReference type="InterPro" id="IPR013216">
    <property type="entry name" value="Methyltransf_11"/>
</dbReference>
<dbReference type="GO" id="GO:0003838">
    <property type="term" value="F:sterol 24-C-methyltransferase activity"/>
    <property type="evidence" value="ECO:0007669"/>
    <property type="project" value="TreeGrafter"/>
</dbReference>
<dbReference type="CDD" id="cd02440">
    <property type="entry name" value="AdoMet_MTases"/>
    <property type="match status" value="1"/>
</dbReference>
<feature type="compositionally biased region" description="Basic and acidic residues" evidence="2">
    <location>
        <begin position="72"/>
        <end position="84"/>
    </location>
</feature>
<dbReference type="GeneID" id="63839365"/>
<dbReference type="Gene3D" id="3.40.50.150">
    <property type="entry name" value="Vaccinia Virus protein VP39"/>
    <property type="match status" value="1"/>
</dbReference>
<dbReference type="OrthoDB" id="540004at2759"/>
<dbReference type="PANTHER" id="PTHR44068:SF4">
    <property type="entry name" value="S-ADENOSYL-METHIONINE-STEROL-C-METHYLTRANSFERAS (AFU_ORTHOLOGUE AFUA_4G09190)"/>
    <property type="match status" value="1"/>
</dbReference>
<name>A0A9P4Y220_CRYP1</name>
<dbReference type="Pfam" id="PF08241">
    <property type="entry name" value="Methyltransf_11"/>
    <property type="match status" value="1"/>
</dbReference>
<accession>A0A9P4Y220</accession>
<evidence type="ECO:0000313" key="5">
    <source>
        <dbReference type="Proteomes" id="UP000803844"/>
    </source>
</evidence>
<evidence type="ECO:0000259" key="3">
    <source>
        <dbReference type="Pfam" id="PF08241"/>
    </source>
</evidence>
<dbReference type="InterPro" id="IPR029063">
    <property type="entry name" value="SAM-dependent_MTases_sf"/>
</dbReference>
<dbReference type="PANTHER" id="PTHR44068">
    <property type="entry name" value="ZGC:194242"/>
    <property type="match status" value="1"/>
</dbReference>
<evidence type="ECO:0000256" key="1">
    <source>
        <dbReference type="ARBA" id="ARBA00022679"/>
    </source>
</evidence>
<dbReference type="Proteomes" id="UP000803844">
    <property type="component" value="Unassembled WGS sequence"/>
</dbReference>
<gene>
    <name evidence="4" type="ORF">M406DRAFT_346937</name>
</gene>
<keyword evidence="5" id="KW-1185">Reference proteome</keyword>
<dbReference type="GO" id="GO:0032259">
    <property type="term" value="P:methylation"/>
    <property type="evidence" value="ECO:0007669"/>
    <property type="project" value="UniProtKB-KW"/>
</dbReference>
<dbReference type="InterPro" id="IPR050447">
    <property type="entry name" value="Erg6_SMT_methyltransf"/>
</dbReference>
<evidence type="ECO:0000256" key="2">
    <source>
        <dbReference type="SAM" id="MobiDB-lite"/>
    </source>
</evidence>
<dbReference type="AlphaFoldDB" id="A0A9P4Y220"/>